<gene>
    <name evidence="1" type="ORF">NLI96_g5287</name>
</gene>
<proteinExistence type="predicted"/>
<evidence type="ECO:0000313" key="2">
    <source>
        <dbReference type="Proteomes" id="UP001212997"/>
    </source>
</evidence>
<name>A0AAD5V7X8_9APHY</name>
<reference evidence="1" key="1">
    <citation type="submission" date="2022-07" db="EMBL/GenBank/DDBJ databases">
        <title>Genome Sequence of Physisporinus lineatus.</title>
        <authorList>
            <person name="Buettner E."/>
        </authorList>
    </citation>
    <scope>NUCLEOTIDE SEQUENCE</scope>
    <source>
        <strain evidence="1">VT162</strain>
    </source>
</reference>
<dbReference type="InterPro" id="IPR032675">
    <property type="entry name" value="LRR_dom_sf"/>
</dbReference>
<dbReference type="SUPFAM" id="SSF52047">
    <property type="entry name" value="RNI-like"/>
    <property type="match status" value="1"/>
</dbReference>
<organism evidence="1 2">
    <name type="scientific">Meripilus lineatus</name>
    <dbReference type="NCBI Taxonomy" id="2056292"/>
    <lineage>
        <taxon>Eukaryota</taxon>
        <taxon>Fungi</taxon>
        <taxon>Dikarya</taxon>
        <taxon>Basidiomycota</taxon>
        <taxon>Agaricomycotina</taxon>
        <taxon>Agaricomycetes</taxon>
        <taxon>Polyporales</taxon>
        <taxon>Meripilaceae</taxon>
        <taxon>Meripilus</taxon>
    </lineage>
</organism>
<accession>A0AAD5V7X8</accession>
<comment type="caution">
    <text evidence="1">The sequence shown here is derived from an EMBL/GenBank/DDBJ whole genome shotgun (WGS) entry which is preliminary data.</text>
</comment>
<sequence length="546" mass="62345">MSSRSPADLCFDSLDISTLIANAMDGDHDSQDVGYPDLGAIGLVTLACLRRSMEVPALRVLWREQRGLDNLLRTLPRDAWKRERFKRVIQLHWQCSGDHRAWEEKKEVFSLKRSLSSFEWGRFDFYAAFIKVLVIEEPEYSELEEWSPNVWSALQLHQHFLHRDLLPGLEEFRWLGKEEYHFSQALLFLPHAIKRIVVECGHMDKEWSRALLSYFPSISPKVEHIGLKMERAKEYVRIDDIRPILGCIHLRSLVCEFQISDMKSAAVELSQLPNLETLSLTFEGPDGEDSSPPPTPSVFRCLKSLTCDFPEFFQACHFPMLQSFSTTDTWGIHDLLTTLLGHCSPELLHEIKIVSEDYKPTRTEFLGGTRSYLTKEGLQGLLAFRALKRLVVEVVGCEWGDQELELLASAWPGLTELTILPIDIDVGDDIGFKFTLPGLAHLVRHCPDLALLSISIGKPDLPIPLTDLPDAGCSNLHLEAVEFCGPDIKTCQCDATAAFLYCLFPNLRRIEPHGDEDFKLQRPGWERVEELVRLFRTVRTHTQRGH</sequence>
<dbReference type="AlphaFoldDB" id="A0AAD5V7X8"/>
<dbReference type="Gene3D" id="3.80.10.10">
    <property type="entry name" value="Ribonuclease Inhibitor"/>
    <property type="match status" value="1"/>
</dbReference>
<evidence type="ECO:0000313" key="1">
    <source>
        <dbReference type="EMBL" id="KAJ3484939.1"/>
    </source>
</evidence>
<keyword evidence="2" id="KW-1185">Reference proteome</keyword>
<dbReference type="Proteomes" id="UP001212997">
    <property type="component" value="Unassembled WGS sequence"/>
</dbReference>
<dbReference type="EMBL" id="JANAWD010000170">
    <property type="protein sequence ID" value="KAJ3484939.1"/>
    <property type="molecule type" value="Genomic_DNA"/>
</dbReference>
<protein>
    <submittedName>
        <fullName evidence="1">Uncharacterized protein</fullName>
    </submittedName>
</protein>